<proteinExistence type="predicted"/>
<name>A0A1G7W9W5_9PSEU</name>
<evidence type="ECO:0000313" key="2">
    <source>
        <dbReference type="Proteomes" id="UP000199623"/>
    </source>
</evidence>
<protein>
    <submittedName>
        <fullName evidence="1">Uncharacterized protein</fullName>
    </submittedName>
</protein>
<dbReference type="EMBL" id="FNCC01000010">
    <property type="protein sequence ID" value="SDG68639.1"/>
    <property type="molecule type" value="Genomic_DNA"/>
</dbReference>
<organism evidence="1 2">
    <name type="scientific">Lentzea fradiae</name>
    <dbReference type="NCBI Taxonomy" id="200378"/>
    <lineage>
        <taxon>Bacteria</taxon>
        <taxon>Bacillati</taxon>
        <taxon>Actinomycetota</taxon>
        <taxon>Actinomycetes</taxon>
        <taxon>Pseudonocardiales</taxon>
        <taxon>Pseudonocardiaceae</taxon>
        <taxon>Lentzea</taxon>
    </lineage>
</organism>
<keyword evidence="2" id="KW-1185">Reference proteome</keyword>
<reference evidence="2" key="1">
    <citation type="submission" date="2016-10" db="EMBL/GenBank/DDBJ databases">
        <authorList>
            <person name="Varghese N."/>
            <person name="Submissions S."/>
        </authorList>
    </citation>
    <scope>NUCLEOTIDE SEQUENCE [LARGE SCALE GENOMIC DNA]</scope>
    <source>
        <strain evidence="2">CGMCC 4.3506</strain>
    </source>
</reference>
<dbReference type="STRING" id="200378.SAMN05216553_110242"/>
<dbReference type="AlphaFoldDB" id="A0A1G7W9W5"/>
<dbReference type="Proteomes" id="UP000199623">
    <property type="component" value="Unassembled WGS sequence"/>
</dbReference>
<evidence type="ECO:0000313" key="1">
    <source>
        <dbReference type="EMBL" id="SDG68639.1"/>
    </source>
</evidence>
<accession>A0A1G7W9W5</accession>
<gene>
    <name evidence="1" type="ORF">SAMN05216553_110242</name>
</gene>
<sequence length="38" mass="4101">MTIADGYRVRAEVPVLAGASLRDRLLGYVGRDPVSKTP</sequence>